<evidence type="ECO:0000313" key="1">
    <source>
        <dbReference type="EMBL" id="NJP42154.1"/>
    </source>
</evidence>
<name>A0ABX0ZEF3_9ACTN</name>
<dbReference type="EMBL" id="JAATEJ010000001">
    <property type="protein sequence ID" value="NJP42154.1"/>
    <property type="molecule type" value="Genomic_DNA"/>
</dbReference>
<gene>
    <name evidence="1" type="ORF">HCN08_01785</name>
</gene>
<comment type="caution">
    <text evidence="1">The sequence shown here is derived from an EMBL/GenBank/DDBJ whole genome shotgun (WGS) entry which is preliminary data.</text>
</comment>
<reference evidence="1 2" key="1">
    <citation type="submission" date="2020-03" db="EMBL/GenBank/DDBJ databases">
        <title>WGS of actinomycetes isolated from Thailand.</title>
        <authorList>
            <person name="Thawai C."/>
        </authorList>
    </citation>
    <scope>NUCLEOTIDE SEQUENCE [LARGE SCALE GENOMIC DNA]</scope>
    <source>
        <strain evidence="1 2">PRB2-1</strain>
    </source>
</reference>
<accession>A0ABX0ZEF3</accession>
<evidence type="ECO:0008006" key="3">
    <source>
        <dbReference type="Google" id="ProtNLM"/>
    </source>
</evidence>
<dbReference type="Proteomes" id="UP000734511">
    <property type="component" value="Unassembled WGS sequence"/>
</dbReference>
<sequence length="264" mass="28170">MVTLRQTVVLEPLPREWVGAAVGAVMEAVEELREERGGLFAGRERVQGVRVAAGRHIGAGARYLAEDVDAEGVKVLHRVDVKAWDRASGVRLRYDGKAPGLRVHGEGELRGVDDPAVVRLSADFRGSGSWARYRRGRAKGALDLRAWWAAEPGAGAPLTAELRHPLAKAALRVAMTETKRGEWKTVVVVSARGRGLARLPAALAAVLGGIPLRRAFRRAVKDFAEEWNAGVPGAVAMTPGTIKAEFLHGLTAAPAAPAKPPSTE</sequence>
<protein>
    <recommendedName>
        <fullName evidence="3">SRPBCC family protein</fullName>
    </recommendedName>
</protein>
<keyword evidence="2" id="KW-1185">Reference proteome</keyword>
<proteinExistence type="predicted"/>
<organism evidence="1 2">
    <name type="scientific">Actinacidiphila epipremni</name>
    <dbReference type="NCBI Taxonomy" id="2053013"/>
    <lineage>
        <taxon>Bacteria</taxon>
        <taxon>Bacillati</taxon>
        <taxon>Actinomycetota</taxon>
        <taxon>Actinomycetes</taxon>
        <taxon>Kitasatosporales</taxon>
        <taxon>Streptomycetaceae</taxon>
        <taxon>Actinacidiphila</taxon>
    </lineage>
</organism>
<dbReference type="RefSeq" id="WP_167981000.1">
    <property type="nucleotide sequence ID" value="NZ_JAATEJ010000001.1"/>
</dbReference>
<evidence type="ECO:0000313" key="2">
    <source>
        <dbReference type="Proteomes" id="UP000734511"/>
    </source>
</evidence>